<gene>
    <name evidence="1" type="ORF">XM38_005120</name>
</gene>
<name>A0A1Z3HH33_9CYAN</name>
<protein>
    <submittedName>
        <fullName evidence="1">Uncharacterized protein</fullName>
    </submittedName>
</protein>
<proteinExistence type="predicted"/>
<dbReference type="AlphaFoldDB" id="A0A1Z3HH33"/>
<dbReference type="EMBL" id="CP021983">
    <property type="protein sequence ID" value="ASC69585.1"/>
    <property type="molecule type" value="Genomic_DNA"/>
</dbReference>
<organism evidence="1 2">
    <name type="scientific">Halomicronema hongdechloris C2206</name>
    <dbReference type="NCBI Taxonomy" id="1641165"/>
    <lineage>
        <taxon>Bacteria</taxon>
        <taxon>Bacillati</taxon>
        <taxon>Cyanobacteriota</taxon>
        <taxon>Cyanophyceae</taxon>
        <taxon>Nodosilineales</taxon>
        <taxon>Nodosilineaceae</taxon>
        <taxon>Halomicronema</taxon>
    </lineage>
</organism>
<evidence type="ECO:0000313" key="2">
    <source>
        <dbReference type="Proteomes" id="UP000191901"/>
    </source>
</evidence>
<accession>A0A1Z3HH33</accession>
<reference evidence="1 2" key="1">
    <citation type="journal article" date="2016" name="Biochim. Biophys. Acta">
        <title>Characterization of red-shifted phycobilisomes isolated from the chlorophyll f-containing cyanobacterium Halomicronema hongdechloris.</title>
        <authorList>
            <person name="Li Y."/>
            <person name="Lin Y."/>
            <person name="Garvey C.J."/>
            <person name="Birch D."/>
            <person name="Corkery R.W."/>
            <person name="Loughlin P.C."/>
            <person name="Scheer H."/>
            <person name="Willows R.D."/>
            <person name="Chen M."/>
        </authorList>
    </citation>
    <scope>NUCLEOTIDE SEQUENCE [LARGE SCALE GENOMIC DNA]</scope>
    <source>
        <strain evidence="1 2">C2206</strain>
    </source>
</reference>
<dbReference type="Proteomes" id="UP000191901">
    <property type="component" value="Chromosome"/>
</dbReference>
<dbReference type="KEGG" id="hhg:XM38_005120"/>
<sequence length="78" mass="9137">MASEVLFEVDTPLGFSVQVNRSYWQFIVTVKHPTMAGMEAEVQNTLREPEEICRSRSDANVYLFYREQVTQRWFCAVT</sequence>
<keyword evidence="2" id="KW-1185">Reference proteome</keyword>
<evidence type="ECO:0000313" key="1">
    <source>
        <dbReference type="EMBL" id="ASC69585.1"/>
    </source>
</evidence>